<evidence type="ECO:0000313" key="1">
    <source>
        <dbReference type="EMBL" id="KAF2731378.1"/>
    </source>
</evidence>
<dbReference type="Pfam" id="PF15610">
    <property type="entry name" value="PRTase_3"/>
    <property type="match status" value="1"/>
</dbReference>
<comment type="caution">
    <text evidence="1">The sequence shown here is derived from an EMBL/GenBank/DDBJ whole genome shotgun (WGS) entry which is preliminary data.</text>
</comment>
<protein>
    <submittedName>
        <fullName evidence="1">Uncharacterized protein</fullName>
    </submittedName>
</protein>
<gene>
    <name evidence="1" type="ORF">EJ04DRAFT_514648</name>
</gene>
<dbReference type="AlphaFoldDB" id="A0A9P4QU57"/>
<organism evidence="1 2">
    <name type="scientific">Polyplosphaeria fusca</name>
    <dbReference type="NCBI Taxonomy" id="682080"/>
    <lineage>
        <taxon>Eukaryota</taxon>
        <taxon>Fungi</taxon>
        <taxon>Dikarya</taxon>
        <taxon>Ascomycota</taxon>
        <taxon>Pezizomycotina</taxon>
        <taxon>Dothideomycetes</taxon>
        <taxon>Pleosporomycetidae</taxon>
        <taxon>Pleosporales</taxon>
        <taxon>Tetraplosphaeriaceae</taxon>
        <taxon>Polyplosphaeria</taxon>
    </lineage>
</organism>
<proteinExistence type="predicted"/>
<reference evidence="1" key="1">
    <citation type="journal article" date="2020" name="Stud. Mycol.">
        <title>101 Dothideomycetes genomes: a test case for predicting lifestyles and emergence of pathogens.</title>
        <authorList>
            <person name="Haridas S."/>
            <person name="Albert R."/>
            <person name="Binder M."/>
            <person name="Bloem J."/>
            <person name="Labutti K."/>
            <person name="Salamov A."/>
            <person name="Andreopoulos B."/>
            <person name="Baker S."/>
            <person name="Barry K."/>
            <person name="Bills G."/>
            <person name="Bluhm B."/>
            <person name="Cannon C."/>
            <person name="Castanera R."/>
            <person name="Culley D."/>
            <person name="Daum C."/>
            <person name="Ezra D."/>
            <person name="Gonzalez J."/>
            <person name="Henrissat B."/>
            <person name="Kuo A."/>
            <person name="Liang C."/>
            <person name="Lipzen A."/>
            <person name="Lutzoni F."/>
            <person name="Magnuson J."/>
            <person name="Mondo S."/>
            <person name="Nolan M."/>
            <person name="Ohm R."/>
            <person name="Pangilinan J."/>
            <person name="Park H.-J."/>
            <person name="Ramirez L."/>
            <person name="Alfaro M."/>
            <person name="Sun H."/>
            <person name="Tritt A."/>
            <person name="Yoshinaga Y."/>
            <person name="Zwiers L.-H."/>
            <person name="Turgeon B."/>
            <person name="Goodwin S."/>
            <person name="Spatafora J."/>
            <person name="Crous P."/>
            <person name="Grigoriev I."/>
        </authorList>
    </citation>
    <scope>NUCLEOTIDE SEQUENCE</scope>
    <source>
        <strain evidence="1">CBS 125425</strain>
    </source>
</reference>
<accession>A0A9P4QU57</accession>
<keyword evidence="2" id="KW-1185">Reference proteome</keyword>
<dbReference type="OrthoDB" id="9986683at2759"/>
<name>A0A9P4QU57_9PLEO</name>
<dbReference type="EMBL" id="ML996197">
    <property type="protein sequence ID" value="KAF2731378.1"/>
    <property type="molecule type" value="Genomic_DNA"/>
</dbReference>
<dbReference type="Proteomes" id="UP000799444">
    <property type="component" value="Unassembled WGS sequence"/>
</dbReference>
<dbReference type="InterPro" id="IPR028944">
    <property type="entry name" value="PRTase_ComF-like"/>
</dbReference>
<sequence>MSANVHSLHQITPGELDRLPFSARDFSLFQLGDTRLARGFGMQLAKHFTQRILAQEQGSAPGVVVLFAGPHIPTASNQLRHQFTYYLNRFLISQDRAIARNVDICASTDEPCRCEETGKVVMSTGDTQLEGKRCIFVDKIRRSAEYEESIRCTLEEKHAKFVHFLYVAALPDAAPNPALEENLRRAAIKSFKDLDMLVQKSWFAMTTEFARFMFRSSNAEFCQFLRRQEDDFAHHLLNVGMIGECFASEDCKENFGFLLWDVEARESLHLEHDL</sequence>
<evidence type="ECO:0000313" key="2">
    <source>
        <dbReference type="Proteomes" id="UP000799444"/>
    </source>
</evidence>